<dbReference type="EMBL" id="CAJVPY010021946">
    <property type="protein sequence ID" value="CAG8781289.1"/>
    <property type="molecule type" value="Genomic_DNA"/>
</dbReference>
<name>A0A9N9P3J7_9GLOM</name>
<sequence>MLGNRENVKPDYLASSIDMSDNDKDLAVSSHKKRKISEIDQIYFDELRSLRKTKKIGLEIAQERLKIENQKFLNEDGTDGERISI</sequence>
<accession>A0A9N9P3J7</accession>
<proteinExistence type="predicted"/>
<dbReference type="AlphaFoldDB" id="A0A9N9P3J7"/>
<evidence type="ECO:0000313" key="2">
    <source>
        <dbReference type="Proteomes" id="UP000789405"/>
    </source>
</evidence>
<gene>
    <name evidence="1" type="ORF">DERYTH_LOCUS19678</name>
</gene>
<dbReference type="OrthoDB" id="10558629at2759"/>
<reference evidence="1" key="1">
    <citation type="submission" date="2021-06" db="EMBL/GenBank/DDBJ databases">
        <authorList>
            <person name="Kallberg Y."/>
            <person name="Tangrot J."/>
            <person name="Rosling A."/>
        </authorList>
    </citation>
    <scope>NUCLEOTIDE SEQUENCE</scope>
    <source>
        <strain evidence="1">MA453B</strain>
    </source>
</reference>
<keyword evidence="2" id="KW-1185">Reference proteome</keyword>
<evidence type="ECO:0000313" key="1">
    <source>
        <dbReference type="EMBL" id="CAG8781289.1"/>
    </source>
</evidence>
<organism evidence="1 2">
    <name type="scientific">Dentiscutata erythropus</name>
    <dbReference type="NCBI Taxonomy" id="1348616"/>
    <lineage>
        <taxon>Eukaryota</taxon>
        <taxon>Fungi</taxon>
        <taxon>Fungi incertae sedis</taxon>
        <taxon>Mucoromycota</taxon>
        <taxon>Glomeromycotina</taxon>
        <taxon>Glomeromycetes</taxon>
        <taxon>Diversisporales</taxon>
        <taxon>Gigasporaceae</taxon>
        <taxon>Dentiscutata</taxon>
    </lineage>
</organism>
<comment type="caution">
    <text evidence="1">The sequence shown here is derived from an EMBL/GenBank/DDBJ whole genome shotgun (WGS) entry which is preliminary data.</text>
</comment>
<dbReference type="Proteomes" id="UP000789405">
    <property type="component" value="Unassembled WGS sequence"/>
</dbReference>
<protein>
    <submittedName>
        <fullName evidence="1">357_t:CDS:1</fullName>
    </submittedName>
</protein>